<comment type="catalytic activity">
    <reaction evidence="3 4">
        <text>[thioredoxin]-disulfide + L-methionine + H2O = L-methionine (S)-S-oxide + [thioredoxin]-dithiol</text>
        <dbReference type="Rhea" id="RHEA:19993"/>
        <dbReference type="Rhea" id="RHEA-COMP:10698"/>
        <dbReference type="Rhea" id="RHEA-COMP:10700"/>
        <dbReference type="ChEBI" id="CHEBI:15377"/>
        <dbReference type="ChEBI" id="CHEBI:29950"/>
        <dbReference type="ChEBI" id="CHEBI:50058"/>
        <dbReference type="ChEBI" id="CHEBI:57844"/>
        <dbReference type="ChEBI" id="CHEBI:58772"/>
        <dbReference type="EC" id="1.8.4.11"/>
    </reaction>
</comment>
<dbReference type="NCBIfam" id="TIGR00401">
    <property type="entry name" value="msrA"/>
    <property type="match status" value="1"/>
</dbReference>
<protein>
    <recommendedName>
        <fullName evidence="4">Peptide methionine sulfoxide reductase MsrA</fullName>
        <shortName evidence="4">Protein-methionine-S-oxide reductase</shortName>
        <ecNumber evidence="4">1.8.4.11</ecNumber>
    </recommendedName>
    <alternativeName>
        <fullName evidence="4">Peptide-methionine (S)-S-oxide reductase</fullName>
        <shortName evidence="4">Peptide Met(O) reductase</shortName>
    </alternativeName>
</protein>
<evidence type="ECO:0000256" key="5">
    <source>
        <dbReference type="SAM" id="SignalP"/>
    </source>
</evidence>
<feature type="chain" id="PRO_5002428344" description="Peptide methionine sulfoxide reductase MsrA" evidence="5">
    <location>
        <begin position="21"/>
        <end position="199"/>
    </location>
</feature>
<dbReference type="OrthoDB" id="4174719at2"/>
<dbReference type="HAMAP" id="MF_01401">
    <property type="entry name" value="MsrA"/>
    <property type="match status" value="1"/>
</dbReference>
<evidence type="ECO:0000313" key="8">
    <source>
        <dbReference type="Proteomes" id="UP000032900"/>
    </source>
</evidence>
<organism evidence="7 8">
    <name type="scientific">Geofilum rubicundum JCM 15548</name>
    <dbReference type="NCBI Taxonomy" id="1236989"/>
    <lineage>
        <taxon>Bacteria</taxon>
        <taxon>Pseudomonadati</taxon>
        <taxon>Bacteroidota</taxon>
        <taxon>Bacteroidia</taxon>
        <taxon>Marinilabiliales</taxon>
        <taxon>Marinilabiliaceae</taxon>
        <taxon>Geofilum</taxon>
    </lineage>
</organism>
<dbReference type="PANTHER" id="PTHR43774">
    <property type="entry name" value="PEPTIDE METHIONINE SULFOXIDE REDUCTASE"/>
    <property type="match status" value="1"/>
</dbReference>
<dbReference type="InterPro" id="IPR002569">
    <property type="entry name" value="Met_Sox_Rdtase_MsrA_dom"/>
</dbReference>
<dbReference type="PANTHER" id="PTHR43774:SF1">
    <property type="entry name" value="PEPTIDE METHIONINE SULFOXIDE REDUCTASE MSRA 2"/>
    <property type="match status" value="1"/>
</dbReference>
<feature type="domain" description="Peptide methionine sulphoxide reductase MsrA" evidence="6">
    <location>
        <begin position="26"/>
        <end position="179"/>
    </location>
</feature>
<evidence type="ECO:0000256" key="4">
    <source>
        <dbReference type="HAMAP-Rule" id="MF_01401"/>
    </source>
</evidence>
<comment type="catalytic activity">
    <reaction evidence="2 4">
        <text>L-methionyl-[protein] + [thioredoxin]-disulfide + H2O = L-methionyl-(S)-S-oxide-[protein] + [thioredoxin]-dithiol</text>
        <dbReference type="Rhea" id="RHEA:14217"/>
        <dbReference type="Rhea" id="RHEA-COMP:10698"/>
        <dbReference type="Rhea" id="RHEA-COMP:10700"/>
        <dbReference type="Rhea" id="RHEA-COMP:12313"/>
        <dbReference type="Rhea" id="RHEA-COMP:12315"/>
        <dbReference type="ChEBI" id="CHEBI:15377"/>
        <dbReference type="ChEBI" id="CHEBI:16044"/>
        <dbReference type="ChEBI" id="CHEBI:29950"/>
        <dbReference type="ChEBI" id="CHEBI:44120"/>
        <dbReference type="ChEBI" id="CHEBI:50058"/>
        <dbReference type="EC" id="1.8.4.11"/>
    </reaction>
</comment>
<feature type="active site" evidence="4">
    <location>
        <position position="33"/>
    </location>
</feature>
<comment type="similarity">
    <text evidence="4">Belongs to the MsrA Met sulfoxide reductase family.</text>
</comment>
<evidence type="ECO:0000313" key="7">
    <source>
        <dbReference type="EMBL" id="GAO28685.1"/>
    </source>
</evidence>
<dbReference type="AlphaFoldDB" id="A0A0E9LUY4"/>
<proteinExistence type="inferred from homology"/>
<evidence type="ECO:0000256" key="2">
    <source>
        <dbReference type="ARBA" id="ARBA00047806"/>
    </source>
</evidence>
<dbReference type="STRING" id="1236989.JCM15548_1808"/>
<gene>
    <name evidence="4" type="primary">msrA</name>
    <name evidence="7" type="ORF">JCM15548_1808</name>
</gene>
<dbReference type="GO" id="GO:0008113">
    <property type="term" value="F:peptide-methionine (S)-S-oxide reductase activity"/>
    <property type="evidence" value="ECO:0007669"/>
    <property type="project" value="UniProtKB-UniRule"/>
</dbReference>
<sequence>MKNYIIGILLVLFTNINSMAEQKSETAILGGGCFWCLEAVYQRVKGVEKVESGFSGGYIKNPAYREVTSGRTGHAEVVKITYNPDILSFEVLLSIFFTIHDPTTLNRQGADVGTHYRSVIFFNSEEQKKVAQSVMKQLSEEQVYDDPIVTQLVEEAPFYIAEDYHQNYFNNNAQQPYCQVVVAPKVRKFREKFAEWLVQ</sequence>
<evidence type="ECO:0000259" key="6">
    <source>
        <dbReference type="Pfam" id="PF01625"/>
    </source>
</evidence>
<dbReference type="SUPFAM" id="SSF55068">
    <property type="entry name" value="Peptide methionine sulfoxide reductase"/>
    <property type="match status" value="1"/>
</dbReference>
<dbReference type="EC" id="1.8.4.11" evidence="4"/>
<reference evidence="7 8" key="1">
    <citation type="journal article" date="2015" name="Microbes Environ.">
        <title>Distribution and evolution of nitrogen fixation genes in the phylum bacteroidetes.</title>
        <authorList>
            <person name="Inoue J."/>
            <person name="Oshima K."/>
            <person name="Suda W."/>
            <person name="Sakamoto M."/>
            <person name="Iino T."/>
            <person name="Noda S."/>
            <person name="Hongoh Y."/>
            <person name="Hattori M."/>
            <person name="Ohkuma M."/>
        </authorList>
    </citation>
    <scope>NUCLEOTIDE SEQUENCE [LARGE SCALE GENOMIC DNA]</scope>
    <source>
        <strain evidence="7">JCM 15548</strain>
    </source>
</reference>
<dbReference type="Proteomes" id="UP000032900">
    <property type="component" value="Unassembled WGS sequence"/>
</dbReference>
<feature type="signal peptide" evidence="5">
    <location>
        <begin position="1"/>
        <end position="20"/>
    </location>
</feature>
<dbReference type="GO" id="GO:0033744">
    <property type="term" value="F:L-methionine:thioredoxin-disulfide S-oxidoreductase activity"/>
    <property type="evidence" value="ECO:0007669"/>
    <property type="project" value="RHEA"/>
</dbReference>
<evidence type="ECO:0000256" key="1">
    <source>
        <dbReference type="ARBA" id="ARBA00023002"/>
    </source>
</evidence>
<dbReference type="EMBL" id="BAZW01000004">
    <property type="protein sequence ID" value="GAO28685.1"/>
    <property type="molecule type" value="Genomic_DNA"/>
</dbReference>
<name>A0A0E9LUY4_9BACT</name>
<evidence type="ECO:0000256" key="3">
    <source>
        <dbReference type="ARBA" id="ARBA00048782"/>
    </source>
</evidence>
<keyword evidence="1 4" id="KW-0560">Oxidoreductase</keyword>
<comment type="function">
    <text evidence="4">Has an important function as a repair enzyme for proteins that have been inactivated by oxidation. Catalyzes the reversible oxidation-reduction of methionine sulfoxide in proteins to methionine.</text>
</comment>
<dbReference type="Pfam" id="PF01625">
    <property type="entry name" value="PMSR"/>
    <property type="match status" value="1"/>
</dbReference>
<keyword evidence="5" id="KW-0732">Signal</keyword>
<accession>A0A0E9LUY4</accession>
<comment type="caution">
    <text evidence="7">The sequence shown here is derived from an EMBL/GenBank/DDBJ whole genome shotgun (WGS) entry which is preliminary data.</text>
</comment>
<dbReference type="Gene3D" id="3.30.1060.10">
    <property type="entry name" value="Peptide methionine sulphoxide reductase MsrA"/>
    <property type="match status" value="1"/>
</dbReference>
<keyword evidence="8" id="KW-1185">Reference proteome</keyword>
<dbReference type="InterPro" id="IPR036509">
    <property type="entry name" value="Met_Sox_Rdtase_MsrA_sf"/>
</dbReference>